<keyword evidence="2" id="KW-0732">Signal</keyword>
<feature type="transmembrane region" description="Helical" evidence="1">
    <location>
        <begin position="83"/>
        <end position="116"/>
    </location>
</feature>
<proteinExistence type="predicted"/>
<feature type="chain" id="PRO_5018056659" evidence="2">
    <location>
        <begin position="22"/>
        <end position="209"/>
    </location>
</feature>
<dbReference type="AlphaFoldDB" id="A0A3P6PV77"/>
<evidence type="ECO:0000313" key="4">
    <source>
        <dbReference type="Proteomes" id="UP000281553"/>
    </source>
</evidence>
<keyword evidence="4" id="KW-1185">Reference proteome</keyword>
<dbReference type="GO" id="GO:0006506">
    <property type="term" value="P:GPI anchor biosynthetic process"/>
    <property type="evidence" value="ECO:0007669"/>
    <property type="project" value="InterPro"/>
</dbReference>
<organism evidence="3 4">
    <name type="scientific">Dibothriocephalus latus</name>
    <name type="common">Fish tapeworm</name>
    <name type="synonym">Diphyllobothrium latum</name>
    <dbReference type="NCBI Taxonomy" id="60516"/>
    <lineage>
        <taxon>Eukaryota</taxon>
        <taxon>Metazoa</taxon>
        <taxon>Spiralia</taxon>
        <taxon>Lophotrochozoa</taxon>
        <taxon>Platyhelminthes</taxon>
        <taxon>Cestoda</taxon>
        <taxon>Eucestoda</taxon>
        <taxon>Diphyllobothriidea</taxon>
        <taxon>Diphyllobothriidae</taxon>
        <taxon>Dibothriocephalus</taxon>
    </lineage>
</organism>
<dbReference type="GO" id="GO:0016020">
    <property type="term" value="C:membrane"/>
    <property type="evidence" value="ECO:0007669"/>
    <property type="project" value="InterPro"/>
</dbReference>
<dbReference type="PANTHER" id="PTHR21329">
    <property type="entry name" value="PHOSPHATIDYLINOSITOL N-ACETYLGLUCOSAMINYLTRANSFERASE SUBUNIT Q-RELATED"/>
    <property type="match status" value="1"/>
</dbReference>
<dbReference type="GO" id="GO:0005783">
    <property type="term" value="C:endoplasmic reticulum"/>
    <property type="evidence" value="ECO:0007669"/>
    <property type="project" value="TreeGrafter"/>
</dbReference>
<dbReference type="PANTHER" id="PTHR21329:SF3">
    <property type="entry name" value="PHOSPHATIDYLINOSITOL N-ACETYLGLUCOSAMINYLTRANSFERASE SUBUNIT Q"/>
    <property type="match status" value="1"/>
</dbReference>
<protein>
    <submittedName>
        <fullName evidence="3">Uncharacterized protein</fullName>
    </submittedName>
</protein>
<dbReference type="Proteomes" id="UP000281553">
    <property type="component" value="Unassembled WGS sequence"/>
</dbReference>
<feature type="transmembrane region" description="Helical" evidence="1">
    <location>
        <begin position="123"/>
        <end position="140"/>
    </location>
</feature>
<sequence>MFRLFRVQLLAVASSWRLCRSSSKWNPLRGRVDTITENDEVPPVVAGAVLVQGDGPLDEDPSLSRPPDLCLGSPSRHLDRVFVATFLGVATGLCLLPTTFAFYATFALIYVCLLFVRGALTRVVCFVLAFPIGASLRWLFNCASSRTTLVLTAPVVDSIHVPLLSLELVQDGPSSILQRETVFDTANLFDPSLSVYEVVHRLIFAKLLH</sequence>
<evidence type="ECO:0000256" key="2">
    <source>
        <dbReference type="SAM" id="SignalP"/>
    </source>
</evidence>
<dbReference type="InterPro" id="IPR007720">
    <property type="entry name" value="PigQ/GPI1"/>
</dbReference>
<keyword evidence="1" id="KW-0812">Transmembrane</keyword>
<dbReference type="EMBL" id="UYRU01001200">
    <property type="protein sequence ID" value="VDK31295.1"/>
    <property type="molecule type" value="Genomic_DNA"/>
</dbReference>
<keyword evidence="1" id="KW-1133">Transmembrane helix</keyword>
<gene>
    <name evidence="3" type="ORF">DILT_LOCUS310</name>
</gene>
<keyword evidence="1" id="KW-0472">Membrane</keyword>
<feature type="signal peptide" evidence="2">
    <location>
        <begin position="1"/>
        <end position="21"/>
    </location>
</feature>
<evidence type="ECO:0000256" key="1">
    <source>
        <dbReference type="SAM" id="Phobius"/>
    </source>
</evidence>
<name>A0A3P6PV77_DIBLA</name>
<dbReference type="Pfam" id="PF05024">
    <property type="entry name" value="Gpi1"/>
    <property type="match status" value="1"/>
</dbReference>
<accession>A0A3P6PV77</accession>
<reference evidence="3 4" key="1">
    <citation type="submission" date="2018-11" db="EMBL/GenBank/DDBJ databases">
        <authorList>
            <consortium name="Pathogen Informatics"/>
        </authorList>
    </citation>
    <scope>NUCLEOTIDE SEQUENCE [LARGE SCALE GENOMIC DNA]</scope>
</reference>
<evidence type="ECO:0000313" key="3">
    <source>
        <dbReference type="EMBL" id="VDK31295.1"/>
    </source>
</evidence>
<dbReference type="OrthoDB" id="70250at2759"/>